<comment type="caution">
    <text evidence="2">The sequence shown here is derived from an EMBL/GenBank/DDBJ whole genome shotgun (WGS) entry which is preliminary data.</text>
</comment>
<reference evidence="2 3" key="1">
    <citation type="submission" date="2020-04" db="EMBL/GenBank/DDBJ databases">
        <title>Genome analysis and antimicrobial resistance characteristics of Chryseobacterium aquaticum isolated from farmed salmonids.</title>
        <authorList>
            <person name="Saticioglu I.B."/>
            <person name="Duman M."/>
            <person name="Altun S."/>
        </authorList>
    </citation>
    <scope>NUCLEOTIDE SEQUENCE [LARGE SCALE GENOMIC DNA]</scope>
    <source>
        <strain evidence="2 3">C-174</strain>
    </source>
</reference>
<dbReference type="RefSeq" id="WP_169321470.1">
    <property type="nucleotide sequence ID" value="NZ_JABCJF010000005.1"/>
</dbReference>
<gene>
    <name evidence="2" type="ORF">HIO71_10775</name>
</gene>
<dbReference type="EMBL" id="JABCJF010000005">
    <property type="protein sequence ID" value="NMR34690.1"/>
    <property type="molecule type" value="Genomic_DNA"/>
</dbReference>
<evidence type="ECO:0000313" key="2">
    <source>
        <dbReference type="EMBL" id="NMR34690.1"/>
    </source>
</evidence>
<feature type="region of interest" description="Disordered" evidence="1">
    <location>
        <begin position="111"/>
        <end position="140"/>
    </location>
</feature>
<evidence type="ECO:0000256" key="1">
    <source>
        <dbReference type="SAM" id="MobiDB-lite"/>
    </source>
</evidence>
<proteinExistence type="predicted"/>
<accession>A0A848N7V1</accession>
<name>A0A848N7V1_9FLAO</name>
<protein>
    <submittedName>
        <fullName evidence="2">Uncharacterized protein</fullName>
    </submittedName>
</protein>
<dbReference type="Proteomes" id="UP000548067">
    <property type="component" value="Unassembled WGS sequence"/>
</dbReference>
<evidence type="ECO:0000313" key="3">
    <source>
        <dbReference type="Proteomes" id="UP000548067"/>
    </source>
</evidence>
<dbReference type="AlphaFoldDB" id="A0A848N7V1"/>
<organism evidence="2 3">
    <name type="scientific">Chryseobacterium aquaticum</name>
    <dbReference type="NCBI Taxonomy" id="452084"/>
    <lineage>
        <taxon>Bacteria</taxon>
        <taxon>Pseudomonadati</taxon>
        <taxon>Bacteroidota</taxon>
        <taxon>Flavobacteriia</taxon>
        <taxon>Flavobacteriales</taxon>
        <taxon>Weeksellaceae</taxon>
        <taxon>Chryseobacterium group</taxon>
        <taxon>Chryseobacterium</taxon>
    </lineage>
</organism>
<sequence length="250" mass="27408">MTTPIKKSVSETGHAKNVANFQSLISFCSGFGAVYNPSKESLKIPQLQSLLQSAQDKMSSTITQKTSFDNATTSRRNAFADLKPLSTKITNAFAVSGAEQLGISNMKSMNKKLQGTTSRKASATAEDSQPDTGKTISTSQQSYDKMVEHFSSIIEILIQNPSYNPNENDLKVTSLQDKLSDMQTKNSELIDAYTQYSNAMLDRNQTLYNPLSGLVQTSKEIKQYVKSIFGASSPQFKQINGIEFKVIKGG</sequence>